<dbReference type="AlphaFoldDB" id="R7W9B5"/>
<protein>
    <recommendedName>
        <fullName evidence="1">KIB1-4 beta-propeller domain-containing protein</fullName>
    </recommendedName>
</protein>
<evidence type="ECO:0000259" key="1">
    <source>
        <dbReference type="Pfam" id="PF03478"/>
    </source>
</evidence>
<dbReference type="Pfam" id="PF03478">
    <property type="entry name" value="Beta-prop_KIB1-4"/>
    <property type="match status" value="1"/>
</dbReference>
<name>R7W9B5_AEGTA</name>
<organism evidence="2">
    <name type="scientific">Aegilops tauschii</name>
    <name type="common">Tausch's goatgrass</name>
    <name type="synonym">Aegilops squarrosa</name>
    <dbReference type="NCBI Taxonomy" id="37682"/>
    <lineage>
        <taxon>Eukaryota</taxon>
        <taxon>Viridiplantae</taxon>
        <taxon>Streptophyta</taxon>
        <taxon>Embryophyta</taxon>
        <taxon>Tracheophyta</taxon>
        <taxon>Spermatophyta</taxon>
        <taxon>Magnoliopsida</taxon>
        <taxon>Liliopsida</taxon>
        <taxon>Poales</taxon>
        <taxon>Poaceae</taxon>
        <taxon>BOP clade</taxon>
        <taxon>Pooideae</taxon>
        <taxon>Triticodae</taxon>
        <taxon>Triticeae</taxon>
        <taxon>Triticinae</taxon>
        <taxon>Aegilops</taxon>
    </lineage>
</organism>
<proteinExistence type="predicted"/>
<dbReference type="InterPro" id="IPR005174">
    <property type="entry name" value="KIB1-4_b-propeller"/>
</dbReference>
<dbReference type="PANTHER" id="PTHR33110:SF110">
    <property type="entry name" value="OS11G0624400 PROTEIN"/>
    <property type="match status" value="1"/>
</dbReference>
<reference evidence="2" key="1">
    <citation type="submission" date="2015-06" db="UniProtKB">
        <authorList>
            <consortium name="EnsemblPlants"/>
        </authorList>
    </citation>
    <scope>IDENTIFICATION</scope>
</reference>
<feature type="domain" description="KIB1-4 beta-propeller" evidence="1">
    <location>
        <begin position="4"/>
        <end position="182"/>
    </location>
</feature>
<accession>R7W9B5</accession>
<sequence>MGPDMCVRKLVLCPDGLIAAIVGREHFAKVALCTLECFSWSLGADDKWRWYEDLIYYEGKLYAITNSGEPLAFDVGYENTGEPKISAVETVIEGCGYVGVGVMNYLVKSRSGALLMVNRNTEGGRSAYAFEVYKADLRSSGSQWGQVTALGGDEALFVGRLGSWDVRADREGLEGYQISFLDDMVGMWF</sequence>
<dbReference type="EnsemblPlants" id="EMT18626">
    <property type="protein sequence ID" value="EMT18626"/>
    <property type="gene ID" value="F775_22595"/>
</dbReference>
<evidence type="ECO:0000313" key="2">
    <source>
        <dbReference type="EnsemblPlants" id="EMT18626"/>
    </source>
</evidence>
<dbReference type="PANTHER" id="PTHR33110">
    <property type="entry name" value="F-BOX/KELCH-REPEAT PROTEIN-RELATED"/>
    <property type="match status" value="1"/>
</dbReference>